<keyword evidence="2" id="KW-0812">Transmembrane</keyword>
<evidence type="ECO:0000313" key="4">
    <source>
        <dbReference type="Proteomes" id="UP000203229"/>
    </source>
</evidence>
<accession>A0A222EQC2</accession>
<dbReference type="KEGG" id="scou:SCORR_v1c08190"/>
<evidence type="ECO:0000256" key="1">
    <source>
        <dbReference type="SAM" id="MobiDB-lite"/>
    </source>
</evidence>
<feature type="compositionally biased region" description="Polar residues" evidence="1">
    <location>
        <begin position="533"/>
        <end position="547"/>
    </location>
</feature>
<evidence type="ECO:0000313" key="3">
    <source>
        <dbReference type="EMBL" id="ASP28591.1"/>
    </source>
</evidence>
<keyword evidence="2" id="KW-0472">Membrane</keyword>
<feature type="region of interest" description="Disordered" evidence="1">
    <location>
        <begin position="528"/>
        <end position="547"/>
    </location>
</feature>
<dbReference type="Proteomes" id="UP000203229">
    <property type="component" value="Chromosome"/>
</dbReference>
<name>A0A222EQC2_9MOLU</name>
<sequence length="547" mass="63519">MGFKQGVIVNYNKKNYLIVEVIDKQLTDRQLTFLRLKDLITQEVITVDSKMVKSIVVNKNNNNPSQGDTEYIDSLFDFKSYRNTDEDLFDLSMENTISIDDINSQGLNGMKEDRYLKNKELENYNLNGNKIVESFLKEKTQPLFKPRRKPFDETQSIISSNNLVDQTFSSLKTSEYYRNQVNEESIRGYDNSIDSQSTNRDNLESFAKNNFIQNEKENNNYNDKVLNIDKEQIDYNNQSLGETNKIDTITNNQNYNKLVSNNDNNHSFVLHGDYNLSDLEQIINDSKKQNQGEDENYITIDKSLLNNKIDEENNEINSGASVNTLKYTDPNLKNLVDDKTETGSLDTHKLNAMLIKQENILDELNKKDINETNTIYGLGSNFNRAVLKESSIYKKFNIMSIWLILLFVFTIISPVVILIVKFVYLYLESSIISMSYFKLFTFDGLIIADYLLVTLCPLLFLVFLVYLLSYLVYGMKIQYKKVAYQNYMLESKLKIIDSIQEFNAETSTYLIKVHNDIKKIKTKFKKYDDTNPRRMSSNSNSAKKVSH</sequence>
<feature type="transmembrane region" description="Helical" evidence="2">
    <location>
        <begin position="447"/>
        <end position="473"/>
    </location>
</feature>
<gene>
    <name evidence="3" type="ORF">SCORR_v1c08190</name>
</gene>
<keyword evidence="2" id="KW-1133">Transmembrane helix</keyword>
<dbReference type="AlphaFoldDB" id="A0A222EQC2"/>
<proteinExistence type="predicted"/>
<feature type="transmembrane region" description="Helical" evidence="2">
    <location>
        <begin position="401"/>
        <end position="427"/>
    </location>
</feature>
<reference evidence="3 4" key="1">
    <citation type="submission" date="2017-07" db="EMBL/GenBank/DDBJ databases">
        <title>Complete genome sequence of Spiroplasma corruscae EC-1 (DSM 19793).</title>
        <authorList>
            <person name="Tsai Y.-M."/>
            <person name="Lo W.-S."/>
            <person name="Kuo C.-H."/>
        </authorList>
    </citation>
    <scope>NUCLEOTIDE SEQUENCE [LARGE SCALE GENOMIC DNA]</scope>
    <source>
        <strain evidence="3 4">EC-1</strain>
    </source>
</reference>
<dbReference type="OrthoDB" id="388661at2"/>
<dbReference type="EMBL" id="CP022535">
    <property type="protein sequence ID" value="ASP28591.1"/>
    <property type="molecule type" value="Genomic_DNA"/>
</dbReference>
<dbReference type="RefSeq" id="WP_094049472.1">
    <property type="nucleotide sequence ID" value="NZ_CP022535.1"/>
</dbReference>
<protein>
    <submittedName>
        <fullName evidence="3">Uncharacterized protein</fullName>
    </submittedName>
</protein>
<organism evidence="3 4">
    <name type="scientific">Spiroplasma corruscae</name>
    <dbReference type="NCBI Taxonomy" id="216934"/>
    <lineage>
        <taxon>Bacteria</taxon>
        <taxon>Bacillati</taxon>
        <taxon>Mycoplasmatota</taxon>
        <taxon>Mollicutes</taxon>
        <taxon>Entomoplasmatales</taxon>
        <taxon>Spiroplasmataceae</taxon>
        <taxon>Spiroplasma</taxon>
    </lineage>
</organism>
<evidence type="ECO:0000256" key="2">
    <source>
        <dbReference type="SAM" id="Phobius"/>
    </source>
</evidence>
<keyword evidence="4" id="KW-1185">Reference proteome</keyword>